<feature type="transmembrane region" description="Helical" evidence="6">
    <location>
        <begin position="137"/>
        <end position="166"/>
    </location>
</feature>
<feature type="transmembrane region" description="Helical" evidence="6">
    <location>
        <begin position="92"/>
        <end position="110"/>
    </location>
</feature>
<dbReference type="STRING" id="1617426.TR69_WS6001000463"/>
<dbReference type="GO" id="GO:0016020">
    <property type="term" value="C:membrane"/>
    <property type="evidence" value="ECO:0007669"/>
    <property type="project" value="UniProtKB-SubCell"/>
</dbReference>
<dbReference type="GO" id="GO:0017004">
    <property type="term" value="P:cytochrome complex assembly"/>
    <property type="evidence" value="ECO:0007669"/>
    <property type="project" value="InterPro"/>
</dbReference>
<keyword evidence="8" id="KW-0560">Oxidoreductase</keyword>
<evidence type="ECO:0000256" key="4">
    <source>
        <dbReference type="ARBA" id="ARBA00022989"/>
    </source>
</evidence>
<dbReference type="GO" id="GO:0047134">
    <property type="term" value="F:protein-disulfide reductase [NAD(P)H] activity"/>
    <property type="evidence" value="ECO:0007669"/>
    <property type="project" value="UniProtKB-EC"/>
</dbReference>
<evidence type="ECO:0000256" key="3">
    <source>
        <dbReference type="ARBA" id="ARBA00022692"/>
    </source>
</evidence>
<dbReference type="EC" id="1.8.1.8" evidence="8"/>
<sequence length="254" mass="28063">MITPVHDVNLITAFVAGLLTFFAPCTFVTLPTFISYLVFRATGEDTVASKKYYRQRVLLSALSYVAGFLLVFVLLGMSATGIGSLLMRHTDFLQTAGAVTIILFGLFILFGERFKRLQFLFRERKVEFNTGKAGKGYVYPFIIGVTSAFAWTPCIGPILGSILLLAGTASQNVFEGGFLLLVFGLGITVPFMLLALFFGSAQKLMRRINRYTRLLHQVSAVLLIILGIMLLTGGLDQLYGSLYRIFTTFGYQPV</sequence>
<comment type="similarity">
    <text evidence="2">Belongs to the DsbD family.</text>
</comment>
<evidence type="ECO:0000256" key="1">
    <source>
        <dbReference type="ARBA" id="ARBA00004141"/>
    </source>
</evidence>
<dbReference type="InterPro" id="IPR003834">
    <property type="entry name" value="Cyt_c_assmbl_TM_dom"/>
</dbReference>
<dbReference type="EMBL" id="JYNZ01000003">
    <property type="protein sequence ID" value="KXK26459.1"/>
    <property type="molecule type" value="Genomic_DNA"/>
</dbReference>
<keyword evidence="3 6" id="KW-0812">Transmembrane</keyword>
<organism evidence="8 9">
    <name type="scientific">candidate division WS6 bacterium OLB20</name>
    <dbReference type="NCBI Taxonomy" id="1617426"/>
    <lineage>
        <taxon>Bacteria</taxon>
        <taxon>Candidatus Dojkabacteria</taxon>
    </lineage>
</organism>
<evidence type="ECO:0000256" key="5">
    <source>
        <dbReference type="ARBA" id="ARBA00023136"/>
    </source>
</evidence>
<feature type="transmembrane region" description="Helical" evidence="6">
    <location>
        <begin position="220"/>
        <end position="239"/>
    </location>
</feature>
<evidence type="ECO:0000313" key="8">
    <source>
        <dbReference type="EMBL" id="KXK26459.1"/>
    </source>
</evidence>
<reference evidence="8 9" key="1">
    <citation type="submission" date="2015-02" db="EMBL/GenBank/DDBJ databases">
        <title>Improved understanding of the partial-nitritation anammox process through 23 genomes representing the majority of the microbial community.</title>
        <authorList>
            <person name="Speth D.R."/>
            <person name="In T Zandt M."/>
            <person name="Guerrero Cruz S."/>
            <person name="Jetten M.S."/>
            <person name="Dutilh B.E."/>
        </authorList>
    </citation>
    <scope>NUCLEOTIDE SEQUENCE [LARGE SCALE GENOMIC DNA]</scope>
    <source>
        <strain evidence="8">OLB20</strain>
    </source>
</reference>
<accession>A0A136LXT6</accession>
<dbReference type="Pfam" id="PF02683">
    <property type="entry name" value="DsbD_TM"/>
    <property type="match status" value="1"/>
</dbReference>
<keyword evidence="4 6" id="KW-1133">Transmembrane helix</keyword>
<name>A0A136LXT6_9BACT</name>
<evidence type="ECO:0000256" key="2">
    <source>
        <dbReference type="ARBA" id="ARBA00006143"/>
    </source>
</evidence>
<feature type="domain" description="Cytochrome C biogenesis protein transmembrane" evidence="7">
    <location>
        <begin position="10"/>
        <end position="231"/>
    </location>
</feature>
<dbReference type="Proteomes" id="UP000070457">
    <property type="component" value="Unassembled WGS sequence"/>
</dbReference>
<feature type="transmembrane region" description="Helical" evidence="6">
    <location>
        <begin position="12"/>
        <end position="39"/>
    </location>
</feature>
<evidence type="ECO:0000256" key="6">
    <source>
        <dbReference type="SAM" id="Phobius"/>
    </source>
</evidence>
<evidence type="ECO:0000313" key="9">
    <source>
        <dbReference type="Proteomes" id="UP000070457"/>
    </source>
</evidence>
<dbReference type="PANTHER" id="PTHR31272">
    <property type="entry name" value="CYTOCHROME C-TYPE BIOGENESIS PROTEIN HI_1454-RELATED"/>
    <property type="match status" value="1"/>
</dbReference>
<protein>
    <submittedName>
        <fullName evidence="8">Thiol:disulfide interchange protein DsbD</fullName>
        <ecNumber evidence="8">1.8.1.8</ecNumber>
    </submittedName>
</protein>
<gene>
    <name evidence="8" type="primary">dsbD</name>
    <name evidence="8" type="ORF">TR69_WS6001000463</name>
</gene>
<dbReference type="AlphaFoldDB" id="A0A136LXT6"/>
<proteinExistence type="inferred from homology"/>
<dbReference type="PANTHER" id="PTHR31272:SF4">
    <property type="entry name" value="CYTOCHROME C-TYPE BIOGENESIS PROTEIN HI_1454-RELATED"/>
    <property type="match status" value="1"/>
</dbReference>
<feature type="transmembrane region" description="Helical" evidence="6">
    <location>
        <begin position="59"/>
        <end position="86"/>
    </location>
</feature>
<evidence type="ECO:0000259" key="7">
    <source>
        <dbReference type="Pfam" id="PF02683"/>
    </source>
</evidence>
<comment type="subcellular location">
    <subcellularLocation>
        <location evidence="1">Membrane</location>
        <topology evidence="1">Multi-pass membrane protein</topology>
    </subcellularLocation>
</comment>
<feature type="transmembrane region" description="Helical" evidence="6">
    <location>
        <begin position="178"/>
        <end position="199"/>
    </location>
</feature>
<dbReference type="InterPro" id="IPR051790">
    <property type="entry name" value="Cytochrome_c-biogenesis_DsbD"/>
</dbReference>
<comment type="caution">
    <text evidence="8">The sequence shown here is derived from an EMBL/GenBank/DDBJ whole genome shotgun (WGS) entry which is preliminary data.</text>
</comment>
<keyword evidence="5 6" id="KW-0472">Membrane</keyword>